<dbReference type="Proteomes" id="UP000245119">
    <property type="component" value="Linkage Group LG9"/>
</dbReference>
<sequence>MELQVPCTVPQSVVSTASGCTMRCKAFPSCRAGSYNKATARCCLSSLLAYEQGATYLENEDSTYFQPVTDTVRYDNWTLVFRVLAGSGQETYATWTSTGLHHDHWLGSKDMELGCVSMNASKPCNTLFRSQLLDDWQKLNVKVRVSLINDSQQVNLVFNGSGSGYLDWFSRYRVLESPWQDLFPNNSYQFFSADGWDKHPAPAILYSGSQEATVWQSSNSKLGVYELWDERREDKECFLPQLALGAGEVSKFNHPGRFDEIFNYRLRKEVSPTDYLLRIPTSQWRKNKYYAENLLNEPPMGLHGHNNVIAVNVIITW</sequence>
<evidence type="ECO:0008006" key="3">
    <source>
        <dbReference type="Google" id="ProtNLM"/>
    </source>
</evidence>
<evidence type="ECO:0000313" key="2">
    <source>
        <dbReference type="Proteomes" id="UP000245119"/>
    </source>
</evidence>
<protein>
    <recommendedName>
        <fullName evidence="3">Apple domain-containing protein</fullName>
    </recommendedName>
</protein>
<organism evidence="1 2">
    <name type="scientific">Pomacea canaliculata</name>
    <name type="common">Golden apple snail</name>
    <dbReference type="NCBI Taxonomy" id="400727"/>
    <lineage>
        <taxon>Eukaryota</taxon>
        <taxon>Metazoa</taxon>
        <taxon>Spiralia</taxon>
        <taxon>Lophotrochozoa</taxon>
        <taxon>Mollusca</taxon>
        <taxon>Gastropoda</taxon>
        <taxon>Caenogastropoda</taxon>
        <taxon>Architaenioglossa</taxon>
        <taxon>Ampullarioidea</taxon>
        <taxon>Ampullariidae</taxon>
        <taxon>Pomacea</taxon>
    </lineage>
</organism>
<dbReference type="EMBL" id="PZQS01000009">
    <property type="protein sequence ID" value="PVD25276.1"/>
    <property type="molecule type" value="Genomic_DNA"/>
</dbReference>
<name>A0A2T7NVU8_POMCA</name>
<gene>
    <name evidence="1" type="ORF">C0Q70_15776</name>
</gene>
<keyword evidence="2" id="KW-1185">Reference proteome</keyword>
<evidence type="ECO:0000313" key="1">
    <source>
        <dbReference type="EMBL" id="PVD25276.1"/>
    </source>
</evidence>
<dbReference type="OrthoDB" id="6206519at2759"/>
<proteinExistence type="predicted"/>
<comment type="caution">
    <text evidence="1">The sequence shown here is derived from an EMBL/GenBank/DDBJ whole genome shotgun (WGS) entry which is preliminary data.</text>
</comment>
<accession>A0A2T7NVU8</accession>
<dbReference type="AlphaFoldDB" id="A0A2T7NVU8"/>
<reference evidence="1 2" key="1">
    <citation type="submission" date="2018-04" db="EMBL/GenBank/DDBJ databases">
        <title>The genome of golden apple snail Pomacea canaliculata provides insight into stress tolerance and invasive adaptation.</title>
        <authorList>
            <person name="Liu C."/>
            <person name="Liu B."/>
            <person name="Ren Y."/>
            <person name="Zhang Y."/>
            <person name="Wang H."/>
            <person name="Li S."/>
            <person name="Jiang F."/>
            <person name="Yin L."/>
            <person name="Zhang G."/>
            <person name="Qian W."/>
            <person name="Fan W."/>
        </authorList>
    </citation>
    <scope>NUCLEOTIDE SEQUENCE [LARGE SCALE GENOMIC DNA]</scope>
    <source>
        <strain evidence="1">SZHN2017</strain>
        <tissue evidence="1">Muscle</tissue>
    </source>
</reference>